<evidence type="ECO:0000313" key="2">
    <source>
        <dbReference type="Proteomes" id="UP000717328"/>
    </source>
</evidence>
<protein>
    <submittedName>
        <fullName evidence="1">Uncharacterized protein</fullName>
    </submittedName>
</protein>
<comment type="caution">
    <text evidence="1">The sequence shown here is derived from an EMBL/GenBank/DDBJ whole genome shotgun (WGS) entry which is preliminary data.</text>
</comment>
<dbReference type="AlphaFoldDB" id="A0A9P7FN45"/>
<feature type="non-terminal residue" evidence="1">
    <location>
        <position position="1"/>
    </location>
</feature>
<organism evidence="1 2">
    <name type="scientific">Sphagnurus paluster</name>
    <dbReference type="NCBI Taxonomy" id="117069"/>
    <lineage>
        <taxon>Eukaryota</taxon>
        <taxon>Fungi</taxon>
        <taxon>Dikarya</taxon>
        <taxon>Basidiomycota</taxon>
        <taxon>Agaricomycotina</taxon>
        <taxon>Agaricomycetes</taxon>
        <taxon>Agaricomycetidae</taxon>
        <taxon>Agaricales</taxon>
        <taxon>Tricholomatineae</taxon>
        <taxon>Lyophyllaceae</taxon>
        <taxon>Sphagnurus</taxon>
    </lineage>
</organism>
<accession>A0A9P7FN45</accession>
<keyword evidence="2" id="KW-1185">Reference proteome</keyword>
<sequence length="70" mass="7889">DQNVTLQYVGAAAAMLQILETPIITWLLTCLFYTPSHPDMDNALAVNIDPDDPGTPLQDKHYPQHWWLLG</sequence>
<name>A0A9P7FN45_9AGAR</name>
<dbReference type="EMBL" id="JABCKI010007892">
    <property type="protein sequence ID" value="KAG5633411.1"/>
    <property type="molecule type" value="Genomic_DNA"/>
</dbReference>
<gene>
    <name evidence="1" type="ORF">H0H81_008011</name>
</gene>
<evidence type="ECO:0000313" key="1">
    <source>
        <dbReference type="EMBL" id="KAG5633411.1"/>
    </source>
</evidence>
<dbReference type="Proteomes" id="UP000717328">
    <property type="component" value="Unassembled WGS sequence"/>
</dbReference>
<reference evidence="1" key="1">
    <citation type="submission" date="2021-02" db="EMBL/GenBank/DDBJ databases">
        <authorList>
            <person name="Nieuwenhuis M."/>
            <person name="Van De Peppel L.J.J."/>
        </authorList>
    </citation>
    <scope>NUCLEOTIDE SEQUENCE</scope>
    <source>
        <strain evidence="1">D49</strain>
    </source>
</reference>
<reference evidence="1" key="2">
    <citation type="submission" date="2021-10" db="EMBL/GenBank/DDBJ databases">
        <title>Phylogenomics reveals ancestral predisposition of the termite-cultivated fungus Termitomyces towards a domesticated lifestyle.</title>
        <authorList>
            <person name="Auxier B."/>
            <person name="Grum-Grzhimaylo A."/>
            <person name="Cardenas M.E."/>
            <person name="Lodge J.D."/>
            <person name="Laessoe T."/>
            <person name="Pedersen O."/>
            <person name="Smith M.E."/>
            <person name="Kuyper T.W."/>
            <person name="Franco-Molano E.A."/>
            <person name="Baroni T.J."/>
            <person name="Aanen D.K."/>
        </authorList>
    </citation>
    <scope>NUCLEOTIDE SEQUENCE</scope>
    <source>
        <strain evidence="1">D49</strain>
    </source>
</reference>
<proteinExistence type="predicted"/>